<sequence length="241" mass="28149">MFKIHKNVLVITIAAALLFIAGAGLLIRKQTPGEEQNKNQEQAQVNNESANLNNEEAVAENPDDKYKGVITKEEGGWKKYRNEYWGIEFEFEDSEDVMEFQEGSSGLSIRGPVPEESKQHYPEDDKNPYIYINFHDYSNKNYNSLKNYLETVGWNNYQNPAELISIKEFNNKNDIRFYEVLASVKSCNMVPDESGNRSCKTFDSKQYYTEYNKLDNKDYLVINYMEEELCREVLDLFQFIQ</sequence>
<evidence type="ECO:0000313" key="2">
    <source>
        <dbReference type="EMBL" id="OGF25685.1"/>
    </source>
</evidence>
<organism evidence="2 3">
    <name type="scientific">Candidatus Falkowbacteria bacterium RIFOXYA2_FULL_47_19</name>
    <dbReference type="NCBI Taxonomy" id="1797994"/>
    <lineage>
        <taxon>Bacteria</taxon>
        <taxon>Candidatus Falkowiibacteriota</taxon>
    </lineage>
</organism>
<dbReference type="Proteomes" id="UP000178367">
    <property type="component" value="Unassembled WGS sequence"/>
</dbReference>
<feature type="region of interest" description="Disordered" evidence="1">
    <location>
        <begin position="33"/>
        <end position="60"/>
    </location>
</feature>
<gene>
    <name evidence="2" type="ORF">A2227_00565</name>
</gene>
<protein>
    <submittedName>
        <fullName evidence="2">Uncharacterized protein</fullName>
    </submittedName>
</protein>
<dbReference type="AlphaFoldDB" id="A0A1F5SG67"/>
<feature type="compositionally biased region" description="Basic and acidic residues" evidence="1">
    <location>
        <begin position="113"/>
        <end position="124"/>
    </location>
</feature>
<dbReference type="EMBL" id="MFGB01000020">
    <property type="protein sequence ID" value="OGF25685.1"/>
    <property type="molecule type" value="Genomic_DNA"/>
</dbReference>
<evidence type="ECO:0000313" key="3">
    <source>
        <dbReference type="Proteomes" id="UP000178367"/>
    </source>
</evidence>
<evidence type="ECO:0000256" key="1">
    <source>
        <dbReference type="SAM" id="MobiDB-lite"/>
    </source>
</evidence>
<accession>A0A1F5SG67</accession>
<feature type="compositionally biased region" description="Low complexity" evidence="1">
    <location>
        <begin position="43"/>
        <end position="60"/>
    </location>
</feature>
<proteinExistence type="predicted"/>
<feature type="region of interest" description="Disordered" evidence="1">
    <location>
        <begin position="105"/>
        <end position="124"/>
    </location>
</feature>
<name>A0A1F5SG67_9BACT</name>
<comment type="caution">
    <text evidence="2">The sequence shown here is derived from an EMBL/GenBank/DDBJ whole genome shotgun (WGS) entry which is preliminary data.</text>
</comment>
<reference evidence="2 3" key="1">
    <citation type="journal article" date="2016" name="Nat. Commun.">
        <title>Thousands of microbial genomes shed light on interconnected biogeochemical processes in an aquifer system.</title>
        <authorList>
            <person name="Anantharaman K."/>
            <person name="Brown C.T."/>
            <person name="Hug L.A."/>
            <person name="Sharon I."/>
            <person name="Castelle C.J."/>
            <person name="Probst A.J."/>
            <person name="Thomas B.C."/>
            <person name="Singh A."/>
            <person name="Wilkins M.J."/>
            <person name="Karaoz U."/>
            <person name="Brodie E.L."/>
            <person name="Williams K.H."/>
            <person name="Hubbard S.S."/>
            <person name="Banfield J.F."/>
        </authorList>
    </citation>
    <scope>NUCLEOTIDE SEQUENCE [LARGE SCALE GENOMIC DNA]</scope>
</reference>